<comment type="caution">
    <text evidence="1">The sequence shown here is derived from an EMBL/GenBank/DDBJ whole genome shotgun (WGS) entry which is preliminary data.</text>
</comment>
<proteinExistence type="predicted"/>
<gene>
    <name evidence="1" type="ORF">LTR97_001780</name>
</gene>
<evidence type="ECO:0000313" key="1">
    <source>
        <dbReference type="EMBL" id="KAK5706788.1"/>
    </source>
</evidence>
<dbReference type="EMBL" id="JAVRQU010000002">
    <property type="protein sequence ID" value="KAK5706788.1"/>
    <property type="molecule type" value="Genomic_DNA"/>
</dbReference>
<reference evidence="1" key="1">
    <citation type="submission" date="2023-08" db="EMBL/GenBank/DDBJ databases">
        <title>Black Yeasts Isolated from many extreme environments.</title>
        <authorList>
            <person name="Coleine C."/>
            <person name="Stajich J.E."/>
            <person name="Selbmann L."/>
        </authorList>
    </citation>
    <scope>NUCLEOTIDE SEQUENCE</scope>
    <source>
        <strain evidence="1">CCFEE 5810</strain>
    </source>
</reference>
<evidence type="ECO:0000313" key="2">
    <source>
        <dbReference type="Proteomes" id="UP001310594"/>
    </source>
</evidence>
<organism evidence="1 2">
    <name type="scientific">Elasticomyces elasticus</name>
    <dbReference type="NCBI Taxonomy" id="574655"/>
    <lineage>
        <taxon>Eukaryota</taxon>
        <taxon>Fungi</taxon>
        <taxon>Dikarya</taxon>
        <taxon>Ascomycota</taxon>
        <taxon>Pezizomycotina</taxon>
        <taxon>Dothideomycetes</taxon>
        <taxon>Dothideomycetidae</taxon>
        <taxon>Mycosphaerellales</taxon>
        <taxon>Teratosphaeriaceae</taxon>
        <taxon>Elasticomyces</taxon>
    </lineage>
</organism>
<name>A0AAN7WD64_9PEZI</name>
<accession>A0AAN7WD64</accession>
<sequence length="85" mass="9110">MWGNPWMRGMYGIPSQFFPMAGAMPADQWAMEDGDYDDGDLGAWTTAGRGPGKKYALHLQRAGLIGPMVQAPGLGPYGGVAIPPW</sequence>
<dbReference type="Proteomes" id="UP001310594">
    <property type="component" value="Unassembled WGS sequence"/>
</dbReference>
<dbReference type="AlphaFoldDB" id="A0AAN7WD64"/>
<protein>
    <submittedName>
        <fullName evidence="1">Uncharacterized protein</fullName>
    </submittedName>
</protein>